<feature type="compositionally biased region" description="Acidic residues" evidence="2">
    <location>
        <begin position="94"/>
        <end position="119"/>
    </location>
</feature>
<evidence type="ECO:0000259" key="3">
    <source>
        <dbReference type="Pfam" id="PF03914"/>
    </source>
</evidence>
<dbReference type="PANTHER" id="PTHR12048">
    <property type="entry name" value="CCAAT-BINDING FACTOR-RELATED"/>
    <property type="match status" value="1"/>
</dbReference>
<organism evidence="4">
    <name type="scientific">Ixodes ricinus</name>
    <name type="common">Common tick</name>
    <name type="synonym">Acarus ricinus</name>
    <dbReference type="NCBI Taxonomy" id="34613"/>
    <lineage>
        <taxon>Eukaryota</taxon>
        <taxon>Metazoa</taxon>
        <taxon>Ecdysozoa</taxon>
        <taxon>Arthropoda</taxon>
        <taxon>Chelicerata</taxon>
        <taxon>Arachnida</taxon>
        <taxon>Acari</taxon>
        <taxon>Parasitiformes</taxon>
        <taxon>Ixodida</taxon>
        <taxon>Ixodoidea</taxon>
        <taxon>Ixodidae</taxon>
        <taxon>Ixodinae</taxon>
        <taxon>Ixodes</taxon>
    </lineage>
</organism>
<sequence length="131" mass="15040">MNSQQTISNRYYAALYRKMLDPGLMVCPKQAMFLNLVYKSLKADIVLRRVKAFVKRLLQVTCEQMPPFICGALYLVSEILKAKPGLRSQLEDHPESDDEENFIDVRDDEDIETFTDADADTDKEKGTEEKS</sequence>
<dbReference type="Pfam" id="PF03914">
    <property type="entry name" value="CBF"/>
    <property type="match status" value="1"/>
</dbReference>
<feature type="domain" description="CCAAT-binding factor" evidence="3">
    <location>
        <begin position="6"/>
        <end position="121"/>
    </location>
</feature>
<reference evidence="4" key="1">
    <citation type="submission" date="2012-12" db="EMBL/GenBank/DDBJ databases">
        <title>Identification and characterization of a phenylalanine ammonia-lyase gene family in Isatis indigotica Fort.</title>
        <authorList>
            <person name="Liu Q."/>
            <person name="Chen J."/>
            <person name="Zhou X."/>
            <person name="Di P."/>
            <person name="Xiao Y."/>
            <person name="Xuan H."/>
            <person name="Zhang L."/>
            <person name="Chen W."/>
        </authorList>
    </citation>
    <scope>NUCLEOTIDE SEQUENCE</scope>
    <source>
        <tissue evidence="4">Salivary gland</tissue>
    </source>
</reference>
<dbReference type="PANTHER" id="PTHR12048:SF0">
    <property type="entry name" value="CCAAT_ENHANCER-BINDING PROTEIN ZETA"/>
    <property type="match status" value="1"/>
</dbReference>
<dbReference type="InterPro" id="IPR040155">
    <property type="entry name" value="CEBPZ/Mak21-like"/>
</dbReference>
<evidence type="ECO:0000313" key="4">
    <source>
        <dbReference type="EMBL" id="JAA70763.1"/>
    </source>
</evidence>
<evidence type="ECO:0000256" key="2">
    <source>
        <dbReference type="SAM" id="MobiDB-lite"/>
    </source>
</evidence>
<feature type="region of interest" description="Disordered" evidence="2">
    <location>
        <begin position="86"/>
        <end position="131"/>
    </location>
</feature>
<evidence type="ECO:0000256" key="1">
    <source>
        <dbReference type="ARBA" id="ARBA00007797"/>
    </source>
</evidence>
<proteinExistence type="evidence at transcript level"/>
<accession>A0A0K8RIT6</accession>
<dbReference type="AlphaFoldDB" id="A0A0K8RIT6"/>
<dbReference type="InterPro" id="IPR005612">
    <property type="entry name" value="CCAAT-binding_factor"/>
</dbReference>
<feature type="compositionally biased region" description="Basic and acidic residues" evidence="2">
    <location>
        <begin position="120"/>
        <end position="131"/>
    </location>
</feature>
<comment type="similarity">
    <text evidence="1">Belongs to the CBF/MAK21 family.</text>
</comment>
<protein>
    <submittedName>
        <fullName evidence="4">Putative cbf/mak21 family</fullName>
    </submittedName>
</protein>
<dbReference type="EMBL" id="GADI01003045">
    <property type="protein sequence ID" value="JAA70763.1"/>
    <property type="molecule type" value="mRNA"/>
</dbReference>
<name>A0A0K8RIT6_IXORI</name>
<dbReference type="GO" id="GO:0005634">
    <property type="term" value="C:nucleus"/>
    <property type="evidence" value="ECO:0007669"/>
    <property type="project" value="TreeGrafter"/>
</dbReference>